<proteinExistence type="predicted"/>
<dbReference type="EMBL" id="CAXDID020000057">
    <property type="protein sequence ID" value="CAL6008091.1"/>
    <property type="molecule type" value="Genomic_DNA"/>
</dbReference>
<accession>A0AA86QSE0</accession>
<protein>
    <submittedName>
        <fullName evidence="2">Hypothetical_protein</fullName>
    </submittedName>
</protein>
<gene>
    <name evidence="2" type="ORF">HINF_LOCUS20947</name>
    <name evidence="1" type="ORF">HINF_LOCUS50818</name>
</gene>
<name>A0AA86QSE0_9EUKA</name>
<keyword evidence="3" id="KW-1185">Reference proteome</keyword>
<evidence type="ECO:0000313" key="2">
    <source>
        <dbReference type="EMBL" id="CAL6008091.1"/>
    </source>
</evidence>
<evidence type="ECO:0000313" key="1">
    <source>
        <dbReference type="EMBL" id="CAI9963173.1"/>
    </source>
</evidence>
<evidence type="ECO:0000313" key="3">
    <source>
        <dbReference type="Proteomes" id="UP001642409"/>
    </source>
</evidence>
<dbReference type="AlphaFoldDB" id="A0AA86QSE0"/>
<dbReference type="Proteomes" id="UP001642409">
    <property type="component" value="Unassembled WGS sequence"/>
</dbReference>
<reference evidence="1" key="1">
    <citation type="submission" date="2023-06" db="EMBL/GenBank/DDBJ databases">
        <authorList>
            <person name="Kurt Z."/>
        </authorList>
    </citation>
    <scope>NUCLEOTIDE SEQUENCE</scope>
</reference>
<sequence>MQDRLKKTWFPWALALELRPRRADSTPELQACIVCAQTRRQRDRYRESSKRPVQHVFINIFSMDCIDIKYLTTHNRAFGLFPRGLGRNFPAGAANSSENKYIGRSINSQYIVKQLEQSDNISDSDNIHGLALSLESMRRRPGKQSTLSVISVR</sequence>
<comment type="caution">
    <text evidence="1">The sequence shown here is derived from an EMBL/GenBank/DDBJ whole genome shotgun (WGS) entry which is preliminary data.</text>
</comment>
<reference evidence="2 3" key="2">
    <citation type="submission" date="2024-07" db="EMBL/GenBank/DDBJ databases">
        <authorList>
            <person name="Akdeniz Z."/>
        </authorList>
    </citation>
    <scope>NUCLEOTIDE SEQUENCE [LARGE SCALE GENOMIC DNA]</scope>
</reference>
<dbReference type="EMBL" id="CATOUU010000967">
    <property type="protein sequence ID" value="CAI9963173.1"/>
    <property type="molecule type" value="Genomic_DNA"/>
</dbReference>
<organism evidence="1">
    <name type="scientific">Hexamita inflata</name>
    <dbReference type="NCBI Taxonomy" id="28002"/>
    <lineage>
        <taxon>Eukaryota</taxon>
        <taxon>Metamonada</taxon>
        <taxon>Diplomonadida</taxon>
        <taxon>Hexamitidae</taxon>
        <taxon>Hexamitinae</taxon>
        <taxon>Hexamita</taxon>
    </lineage>
</organism>